<organism evidence="2 3">
    <name type="scientific">Stenomitos frigidus AS-A4</name>
    <dbReference type="NCBI Taxonomy" id="2933935"/>
    <lineage>
        <taxon>Bacteria</taxon>
        <taxon>Bacillati</taxon>
        <taxon>Cyanobacteriota</taxon>
        <taxon>Cyanophyceae</taxon>
        <taxon>Leptolyngbyales</taxon>
        <taxon>Leptolyngbyaceae</taxon>
        <taxon>Stenomitos</taxon>
    </lineage>
</organism>
<reference evidence="2 3" key="1">
    <citation type="submission" date="2022-04" db="EMBL/GenBank/DDBJ databases">
        <title>Positive selection, recombination, and allopatry shape intraspecific diversity of widespread and dominant cyanobacteria.</title>
        <authorList>
            <person name="Wei J."/>
            <person name="Shu W."/>
            <person name="Hu C."/>
        </authorList>
    </citation>
    <scope>NUCLEOTIDE SEQUENCE [LARGE SCALE GENOMIC DNA]</scope>
    <source>
        <strain evidence="2 3">AS-A4</strain>
    </source>
</reference>
<dbReference type="NCBIfam" id="TIGR00254">
    <property type="entry name" value="GGDEF"/>
    <property type="match status" value="1"/>
</dbReference>
<gene>
    <name evidence="2" type="ORF">NDI38_26130</name>
</gene>
<dbReference type="CDD" id="cd01949">
    <property type="entry name" value="GGDEF"/>
    <property type="match status" value="1"/>
</dbReference>
<dbReference type="Gene3D" id="3.30.70.270">
    <property type="match status" value="1"/>
</dbReference>
<protein>
    <submittedName>
        <fullName evidence="2">GGDEF domain-containing protein</fullName>
    </submittedName>
</protein>
<dbReference type="Pfam" id="PF00990">
    <property type="entry name" value="GGDEF"/>
    <property type="match status" value="1"/>
</dbReference>
<proteinExistence type="predicted"/>
<dbReference type="Proteomes" id="UP001476950">
    <property type="component" value="Unassembled WGS sequence"/>
</dbReference>
<dbReference type="SUPFAM" id="SSF55073">
    <property type="entry name" value="Nucleotide cyclase"/>
    <property type="match status" value="1"/>
</dbReference>
<keyword evidence="3" id="KW-1185">Reference proteome</keyword>
<feature type="domain" description="GGDEF" evidence="1">
    <location>
        <begin position="30"/>
        <end position="179"/>
    </location>
</feature>
<dbReference type="InterPro" id="IPR050469">
    <property type="entry name" value="Diguanylate_Cyclase"/>
</dbReference>
<dbReference type="PANTHER" id="PTHR45138">
    <property type="entry name" value="REGULATORY COMPONENTS OF SENSORY TRANSDUCTION SYSTEM"/>
    <property type="match status" value="1"/>
</dbReference>
<dbReference type="SMART" id="SM00267">
    <property type="entry name" value="GGDEF"/>
    <property type="match status" value="1"/>
</dbReference>
<dbReference type="InterPro" id="IPR000160">
    <property type="entry name" value="GGDEF_dom"/>
</dbReference>
<name>A0ABV0KRM0_9CYAN</name>
<evidence type="ECO:0000313" key="3">
    <source>
        <dbReference type="Proteomes" id="UP001476950"/>
    </source>
</evidence>
<evidence type="ECO:0000259" key="1">
    <source>
        <dbReference type="PROSITE" id="PS50887"/>
    </source>
</evidence>
<dbReference type="PANTHER" id="PTHR45138:SF9">
    <property type="entry name" value="DIGUANYLATE CYCLASE DGCM-RELATED"/>
    <property type="match status" value="1"/>
</dbReference>
<evidence type="ECO:0000313" key="2">
    <source>
        <dbReference type="EMBL" id="MEP1061855.1"/>
    </source>
</evidence>
<dbReference type="EMBL" id="JAMPLM010000046">
    <property type="protein sequence ID" value="MEP1061855.1"/>
    <property type="molecule type" value="Genomic_DNA"/>
</dbReference>
<dbReference type="RefSeq" id="WP_190455726.1">
    <property type="nucleotide sequence ID" value="NZ_JAMPLM010000046.1"/>
</dbReference>
<sequence length="194" mass="21720">MNDSNRDNLTGLGNQSLIQTRFKQYAGDQTQFGIILVDIDGFIYFNDCYGHNEGDEKLKQIAHLIRQTVPSEIDVFRSGGDEFVVFLNNLRRAEVLSLAMQICKAVNEQFSHLPPLKRYFSMGDLSHLEVLFPLTVSCGVAFYPEHGVDYPTLYREAGDAAIRGGKRLYGGIVGVAMNFYDSCFLPSTNSRTTS</sequence>
<dbReference type="InterPro" id="IPR043128">
    <property type="entry name" value="Rev_trsase/Diguanyl_cyclase"/>
</dbReference>
<accession>A0ABV0KRM0</accession>
<comment type="caution">
    <text evidence="2">The sequence shown here is derived from an EMBL/GenBank/DDBJ whole genome shotgun (WGS) entry which is preliminary data.</text>
</comment>
<dbReference type="InterPro" id="IPR029787">
    <property type="entry name" value="Nucleotide_cyclase"/>
</dbReference>
<dbReference type="PROSITE" id="PS50887">
    <property type="entry name" value="GGDEF"/>
    <property type="match status" value="1"/>
</dbReference>